<dbReference type="InterPro" id="IPR028098">
    <property type="entry name" value="Glyco_trans_4-like_N"/>
</dbReference>
<feature type="domain" description="Glycosyltransferase subfamily 4-like N-terminal" evidence="1">
    <location>
        <begin position="22"/>
        <end position="169"/>
    </location>
</feature>
<dbReference type="Pfam" id="PF13692">
    <property type="entry name" value="Glyco_trans_1_4"/>
    <property type="match status" value="1"/>
</dbReference>
<organism evidence="2 3">
    <name type="scientific">Chelatococcus composti</name>
    <dbReference type="NCBI Taxonomy" id="1743235"/>
    <lineage>
        <taxon>Bacteria</taxon>
        <taxon>Pseudomonadati</taxon>
        <taxon>Pseudomonadota</taxon>
        <taxon>Alphaproteobacteria</taxon>
        <taxon>Hyphomicrobiales</taxon>
        <taxon>Chelatococcaceae</taxon>
        <taxon>Chelatococcus</taxon>
    </lineage>
</organism>
<evidence type="ECO:0000313" key="3">
    <source>
        <dbReference type="Proteomes" id="UP000588017"/>
    </source>
</evidence>
<keyword evidence="3" id="KW-1185">Reference proteome</keyword>
<dbReference type="CDD" id="cd03808">
    <property type="entry name" value="GT4_CapM-like"/>
    <property type="match status" value="1"/>
</dbReference>
<protein>
    <recommendedName>
        <fullName evidence="1">Glycosyltransferase subfamily 4-like N-terminal domain-containing protein</fullName>
    </recommendedName>
</protein>
<evidence type="ECO:0000259" key="1">
    <source>
        <dbReference type="Pfam" id="PF13579"/>
    </source>
</evidence>
<accession>A0A841KCM5</accession>
<dbReference type="AlphaFoldDB" id="A0A841KCM5"/>
<dbReference type="GO" id="GO:0016757">
    <property type="term" value="F:glycosyltransferase activity"/>
    <property type="evidence" value="ECO:0007669"/>
    <property type="project" value="TreeGrafter"/>
</dbReference>
<proteinExistence type="predicted"/>
<dbReference type="Pfam" id="PF13579">
    <property type="entry name" value="Glyco_trans_4_4"/>
    <property type="match status" value="1"/>
</dbReference>
<dbReference type="EMBL" id="JACHEH010000005">
    <property type="protein sequence ID" value="MBB6168674.1"/>
    <property type="molecule type" value="Genomic_DNA"/>
</dbReference>
<dbReference type="PANTHER" id="PTHR12526:SF638">
    <property type="entry name" value="SPORE COAT PROTEIN SA"/>
    <property type="match status" value="1"/>
</dbReference>
<reference evidence="2 3" key="1">
    <citation type="submission" date="2020-08" db="EMBL/GenBank/DDBJ databases">
        <title>Genomic Encyclopedia of Type Strains, Phase IV (KMG-IV): sequencing the most valuable type-strain genomes for metagenomic binning, comparative biology and taxonomic classification.</title>
        <authorList>
            <person name="Goeker M."/>
        </authorList>
    </citation>
    <scope>NUCLEOTIDE SEQUENCE [LARGE SCALE GENOMIC DNA]</scope>
    <source>
        <strain evidence="2 3">DSM 101465</strain>
    </source>
</reference>
<sequence length="416" mass="44547">MRPHLLCIGGDDHALRIPFLLALREQGLNVSAAGTGDGEAFARAEIDYYRYAMSRFIAPRTDRAAVAALAGLIDELRPTIIQCFDTKPDILVPFAASIAGGVPVVSTITGLGWLYSSRSPLALGLRPVFTFLQRRASRRTTTLVFQNRDDEAFFARRGLLGGADHRVIPGSGIDVARFDRAVAEGPSRAALRAELGLGDAPVVVTVTRLTRQKGIPTLLEAAAIVHRRAPEVRFLLIGPRESEGPLAVSADEIERHWPYVIALGARKDVPSLLKMADVFAFPTELREGIPRALMEACVAGLPCVTTDMPGCTDVIEDGTSGLVVPARSPTLLADAIMCLLRNRTTAEVFGARASAHVRQELNLEVTVARYAAVYDEIIGRTAAGARLWPAYAPLMLVDPSARRSASPPGPSASSAG</sequence>
<name>A0A841KCM5_9HYPH</name>
<dbReference type="Proteomes" id="UP000588017">
    <property type="component" value="Unassembled WGS sequence"/>
</dbReference>
<gene>
    <name evidence="2" type="ORF">HNQ73_002311</name>
</gene>
<dbReference type="SUPFAM" id="SSF53756">
    <property type="entry name" value="UDP-Glycosyltransferase/glycogen phosphorylase"/>
    <property type="match status" value="1"/>
</dbReference>
<comment type="caution">
    <text evidence="2">The sequence shown here is derived from an EMBL/GenBank/DDBJ whole genome shotgun (WGS) entry which is preliminary data.</text>
</comment>
<dbReference type="PANTHER" id="PTHR12526">
    <property type="entry name" value="GLYCOSYLTRANSFERASE"/>
    <property type="match status" value="1"/>
</dbReference>
<dbReference type="Gene3D" id="3.40.50.2000">
    <property type="entry name" value="Glycogen Phosphorylase B"/>
    <property type="match status" value="2"/>
</dbReference>
<dbReference type="RefSeq" id="WP_183335012.1">
    <property type="nucleotide sequence ID" value="NZ_BMHX01000005.1"/>
</dbReference>
<evidence type="ECO:0000313" key="2">
    <source>
        <dbReference type="EMBL" id="MBB6168674.1"/>
    </source>
</evidence>